<name>A0A8S5M911_9CAUD</name>
<evidence type="ECO:0000313" key="1">
    <source>
        <dbReference type="EMBL" id="DAD78648.1"/>
    </source>
</evidence>
<accession>A0A8S5M911</accession>
<protein>
    <submittedName>
        <fullName evidence="1">Uncharacterized protein</fullName>
    </submittedName>
</protein>
<proteinExistence type="predicted"/>
<sequence length="48" mass="5680">MFVGYLPAEDIGSQEFKNGLAHLILMFFFKHPEIIDAYNHYHPEERIT</sequence>
<dbReference type="EMBL" id="BK014849">
    <property type="protein sequence ID" value="DAD78648.1"/>
    <property type="molecule type" value="Genomic_DNA"/>
</dbReference>
<reference evidence="1" key="1">
    <citation type="journal article" date="2021" name="Proc. Natl. Acad. Sci. U.S.A.">
        <title>A Catalog of Tens of Thousands of Viruses from Human Metagenomes Reveals Hidden Associations with Chronic Diseases.</title>
        <authorList>
            <person name="Tisza M.J."/>
            <person name="Buck C.B."/>
        </authorList>
    </citation>
    <scope>NUCLEOTIDE SEQUENCE</scope>
    <source>
        <strain evidence="1">CtB3v5</strain>
    </source>
</reference>
<organism evidence="1">
    <name type="scientific">Siphoviridae sp. ctB3v5</name>
    <dbReference type="NCBI Taxonomy" id="2826186"/>
    <lineage>
        <taxon>Viruses</taxon>
        <taxon>Duplodnaviria</taxon>
        <taxon>Heunggongvirae</taxon>
        <taxon>Uroviricota</taxon>
        <taxon>Caudoviricetes</taxon>
    </lineage>
</organism>